<sequence>MSTDPLLQPFRLKHLELRNRLMISAHEPSYAEDGMPKERYRAYHVERARAGLALTMTAGSALVSRDSPPAFNNILAWKDEVVGWMKGLTDACHDEGCAVMIQLTHLGRRTRWDRGDWLPTVSAGPEREPAHRAFPKVVEDWDIERLTEDYAAAAERMQAAGLDGIEIESYGHLMDAFWSPRLNALDGPYGGPDLENRMRFTFDVLRAIRARVGQQFIVGMRYSADESVAGGITRDEGLEISRRLRDSGLVDFLNVIRGHIDTDAGLTDVIPVQGMASAPHLDFAGEVRAETRLPTFHAAKIQDIATARHAVASGKLDMVGMTRAHIADPHIVEKIRAGTEDRIRPCVGANYCLDRIYQGGAALCLHNPATGRELSEPHRIAPAGVSRRVVVIGAGPGGLEAARVAAARGHEVTVHEAASDPGGQIRLTARTRRRSEMMQIVDWRVAECERMGVQFRFNSFAEADTVTEDAPDVVIVATGGLAHAELPAGGDELVVTAWDILSGDAAPGREVLIWDDAGDYAALQAAEALAEAGARVELVTRDTQLSSEVMAMSLTPALRKLQALDVTVTLGWRLDAVGREGNALRATLGTDYGPATRTRDVDQVVVNQGTRPLDEIYFDLRPASRNHGAVDHEALVAGHAQDIVRNPDGAFSLFRIGDAVAARNTHAAIYDALRLMKAI</sequence>
<protein>
    <submittedName>
        <fullName evidence="12">Putative N-methylproline demethylase</fullName>
        <ecNumber evidence="12">1.-.-.-</ecNumber>
    </submittedName>
</protein>
<dbReference type="AlphaFoldDB" id="A0A1X6Z8Q6"/>
<dbReference type="SUPFAM" id="SSF51395">
    <property type="entry name" value="FMN-linked oxidoreductases"/>
    <property type="match status" value="1"/>
</dbReference>
<keyword evidence="12" id="KW-0489">Methyltransferase</keyword>
<dbReference type="SUPFAM" id="SSF51905">
    <property type="entry name" value="FAD/NAD(P)-binding domain"/>
    <property type="match status" value="1"/>
</dbReference>
<dbReference type="Gene3D" id="3.20.20.70">
    <property type="entry name" value="Aldolase class I"/>
    <property type="match status" value="1"/>
</dbReference>
<feature type="domain" description="NADH:flavin oxidoreductase/NADH oxidase N-terminal" evidence="10">
    <location>
        <begin position="6"/>
        <end position="341"/>
    </location>
</feature>
<accession>A0A1X6Z8Q6</accession>
<evidence type="ECO:0000313" key="12">
    <source>
        <dbReference type="EMBL" id="SLN43962.1"/>
    </source>
</evidence>
<dbReference type="GO" id="GO:0010181">
    <property type="term" value="F:FMN binding"/>
    <property type="evidence" value="ECO:0007669"/>
    <property type="project" value="InterPro"/>
</dbReference>
<dbReference type="GO" id="GO:0046872">
    <property type="term" value="F:metal ion binding"/>
    <property type="evidence" value="ECO:0007669"/>
    <property type="project" value="UniProtKB-KW"/>
</dbReference>
<dbReference type="PRINTS" id="PR00368">
    <property type="entry name" value="FADPNR"/>
</dbReference>
<evidence type="ECO:0000256" key="8">
    <source>
        <dbReference type="ARBA" id="ARBA00023004"/>
    </source>
</evidence>
<dbReference type="PANTHER" id="PTHR42917">
    <property type="entry name" value="2,4-DIENOYL-COA REDUCTASE"/>
    <property type="match status" value="1"/>
</dbReference>
<dbReference type="CDD" id="cd04734">
    <property type="entry name" value="OYE_like_3_FMN"/>
    <property type="match status" value="1"/>
</dbReference>
<dbReference type="GO" id="GO:0008670">
    <property type="term" value="F:2,4-dienoyl-CoA reductase (NADPH) activity"/>
    <property type="evidence" value="ECO:0007669"/>
    <property type="project" value="TreeGrafter"/>
</dbReference>
<comment type="cofactor">
    <cofactor evidence="2">
        <name>[4Fe-4S] cluster</name>
        <dbReference type="ChEBI" id="CHEBI:49883"/>
    </cofactor>
</comment>
<evidence type="ECO:0000256" key="2">
    <source>
        <dbReference type="ARBA" id="ARBA00001966"/>
    </source>
</evidence>
<dbReference type="OrthoDB" id="9784632at2"/>
<dbReference type="PANTHER" id="PTHR42917:SF2">
    <property type="entry name" value="2,4-DIENOYL-COA REDUCTASE [(2E)-ENOYL-COA-PRODUCING]"/>
    <property type="match status" value="1"/>
</dbReference>
<evidence type="ECO:0000259" key="11">
    <source>
        <dbReference type="Pfam" id="PF07992"/>
    </source>
</evidence>
<dbReference type="RefSeq" id="WP_085791874.1">
    <property type="nucleotide sequence ID" value="NZ_FWFK01000003.1"/>
</dbReference>
<dbReference type="EC" id="1.-.-.-" evidence="12"/>
<dbReference type="InterPro" id="IPR013785">
    <property type="entry name" value="Aldolase_TIM"/>
</dbReference>
<dbReference type="GO" id="GO:0032259">
    <property type="term" value="P:methylation"/>
    <property type="evidence" value="ECO:0007669"/>
    <property type="project" value="UniProtKB-KW"/>
</dbReference>
<dbReference type="Gene3D" id="3.50.50.60">
    <property type="entry name" value="FAD/NAD(P)-binding domain"/>
    <property type="match status" value="1"/>
</dbReference>
<feature type="domain" description="FAD/NAD(P)-binding" evidence="11">
    <location>
        <begin position="388"/>
        <end position="624"/>
    </location>
</feature>
<keyword evidence="4" id="KW-0285">Flavoprotein</keyword>
<evidence type="ECO:0000256" key="9">
    <source>
        <dbReference type="ARBA" id="ARBA00023014"/>
    </source>
</evidence>
<proteinExistence type="inferred from homology"/>
<evidence type="ECO:0000256" key="5">
    <source>
        <dbReference type="ARBA" id="ARBA00022643"/>
    </source>
</evidence>
<dbReference type="Pfam" id="PF00724">
    <property type="entry name" value="Oxidored_FMN"/>
    <property type="match status" value="1"/>
</dbReference>
<keyword evidence="6" id="KW-0479">Metal-binding</keyword>
<evidence type="ECO:0000256" key="3">
    <source>
        <dbReference type="ARBA" id="ARBA00011048"/>
    </source>
</evidence>
<dbReference type="GO" id="GO:0033543">
    <property type="term" value="P:fatty acid beta-oxidation, unsaturated, even number, reductase/isomerase pathway"/>
    <property type="evidence" value="ECO:0007669"/>
    <property type="project" value="TreeGrafter"/>
</dbReference>
<gene>
    <name evidence="12" type="primary">stcD</name>
    <name evidence="12" type="ORF">ROJ8625_02188</name>
</gene>
<dbReference type="InterPro" id="IPR051793">
    <property type="entry name" value="NADH:flavin_oxidoreductase"/>
</dbReference>
<evidence type="ECO:0000256" key="4">
    <source>
        <dbReference type="ARBA" id="ARBA00022630"/>
    </source>
</evidence>
<dbReference type="InterPro" id="IPR023753">
    <property type="entry name" value="FAD/NAD-binding_dom"/>
</dbReference>
<dbReference type="GO" id="GO:0051536">
    <property type="term" value="F:iron-sulfur cluster binding"/>
    <property type="evidence" value="ECO:0007669"/>
    <property type="project" value="UniProtKB-KW"/>
</dbReference>
<dbReference type="PRINTS" id="PR00411">
    <property type="entry name" value="PNDRDTASEI"/>
</dbReference>
<name>A0A1X6Z8Q6_9RHOB</name>
<comment type="cofactor">
    <cofactor evidence="1">
        <name>FMN</name>
        <dbReference type="ChEBI" id="CHEBI:58210"/>
    </cofactor>
</comment>
<keyword evidence="5" id="KW-0288">FMN</keyword>
<dbReference type="Pfam" id="PF07992">
    <property type="entry name" value="Pyr_redox_2"/>
    <property type="match status" value="1"/>
</dbReference>
<comment type="similarity">
    <text evidence="3">In the N-terminal section; belongs to the NADH:flavin oxidoreductase/NADH oxidase family.</text>
</comment>
<dbReference type="GO" id="GO:0008168">
    <property type="term" value="F:methyltransferase activity"/>
    <property type="evidence" value="ECO:0007669"/>
    <property type="project" value="UniProtKB-KW"/>
</dbReference>
<evidence type="ECO:0000256" key="1">
    <source>
        <dbReference type="ARBA" id="ARBA00001917"/>
    </source>
</evidence>
<keyword evidence="13" id="KW-1185">Reference proteome</keyword>
<evidence type="ECO:0000259" key="10">
    <source>
        <dbReference type="Pfam" id="PF00724"/>
    </source>
</evidence>
<dbReference type="Proteomes" id="UP000193570">
    <property type="component" value="Unassembled WGS sequence"/>
</dbReference>
<keyword evidence="8" id="KW-0408">Iron</keyword>
<keyword evidence="9" id="KW-0411">Iron-sulfur</keyword>
<evidence type="ECO:0000256" key="6">
    <source>
        <dbReference type="ARBA" id="ARBA00022723"/>
    </source>
</evidence>
<keyword evidence="12" id="KW-0808">Transferase</keyword>
<evidence type="ECO:0000313" key="13">
    <source>
        <dbReference type="Proteomes" id="UP000193570"/>
    </source>
</evidence>
<dbReference type="Gene3D" id="3.40.50.720">
    <property type="entry name" value="NAD(P)-binding Rossmann-like Domain"/>
    <property type="match status" value="1"/>
</dbReference>
<dbReference type="InterPro" id="IPR036188">
    <property type="entry name" value="FAD/NAD-bd_sf"/>
</dbReference>
<reference evidence="12 13" key="1">
    <citation type="submission" date="2017-03" db="EMBL/GenBank/DDBJ databases">
        <authorList>
            <person name="Afonso C.L."/>
            <person name="Miller P.J."/>
            <person name="Scott M.A."/>
            <person name="Spackman E."/>
            <person name="Goraichik I."/>
            <person name="Dimitrov K.M."/>
            <person name="Suarez D.L."/>
            <person name="Swayne D.E."/>
        </authorList>
    </citation>
    <scope>NUCLEOTIDE SEQUENCE [LARGE SCALE GENOMIC DNA]</scope>
    <source>
        <strain evidence="12 13">CECT 8625</strain>
    </source>
</reference>
<dbReference type="EMBL" id="FWFK01000003">
    <property type="protein sequence ID" value="SLN43962.1"/>
    <property type="molecule type" value="Genomic_DNA"/>
</dbReference>
<evidence type="ECO:0000256" key="7">
    <source>
        <dbReference type="ARBA" id="ARBA00023002"/>
    </source>
</evidence>
<keyword evidence="7 12" id="KW-0560">Oxidoreductase</keyword>
<dbReference type="InterPro" id="IPR001155">
    <property type="entry name" value="OxRdtase_FMN_N"/>
</dbReference>
<organism evidence="12 13">
    <name type="scientific">Roseivivax jejudonensis</name>
    <dbReference type="NCBI Taxonomy" id="1529041"/>
    <lineage>
        <taxon>Bacteria</taxon>
        <taxon>Pseudomonadati</taxon>
        <taxon>Pseudomonadota</taxon>
        <taxon>Alphaproteobacteria</taxon>
        <taxon>Rhodobacterales</taxon>
        <taxon>Roseobacteraceae</taxon>
        <taxon>Roseivivax</taxon>
    </lineage>
</organism>